<accession>A0A7S6NXV2</accession>
<sequence length="149" mass="17094">MNQREKDATENLIEQVQDSAINIIQPILERSMVLAAEYAKACGRDMVVGEDLEYAMKYCAMNEVGKKMGTYFPEIYEDSSGDEDEDDVEFDVEEIPFTRYTGREYKFVKMNMAYDNWSTWEPKNPSELLLKNAINSNEHIGTGGVCDDF</sequence>
<organism evidence="1">
    <name type="scientific">Bathycoccus sp. RCC716 virus 1</name>
    <dbReference type="NCBI Taxonomy" id="2530038"/>
    <lineage>
        <taxon>Viruses</taxon>
        <taxon>Varidnaviria</taxon>
        <taxon>Bamfordvirae</taxon>
        <taxon>Nucleocytoviricota</taxon>
        <taxon>Megaviricetes</taxon>
        <taxon>Algavirales</taxon>
        <taxon>Phycodnaviridae</taxon>
        <taxon>Prasinovirus</taxon>
    </lineage>
</organism>
<protein>
    <submittedName>
        <fullName evidence="1">Uncharacterized protein</fullName>
    </submittedName>
</protein>
<evidence type="ECO:0000313" key="1">
    <source>
        <dbReference type="EMBL" id="QOR60128.1"/>
    </source>
</evidence>
<reference evidence="1" key="1">
    <citation type="submission" date="2019-02" db="EMBL/GenBank/DDBJ databases">
        <authorList>
            <person name="Bachy C."/>
            <person name="Yung C.-M."/>
            <person name="Roux S."/>
            <person name="Sullivan M.B."/>
            <person name="Worden A.Z."/>
        </authorList>
    </citation>
    <scope>NUCLEOTIDE SEQUENCE</scope>
    <source>
        <strain evidence="1">BII-V1</strain>
    </source>
</reference>
<proteinExistence type="predicted"/>
<name>A0A7S6NXV2_9PHYC</name>
<dbReference type="EMBL" id="MK522034">
    <property type="protein sequence ID" value="QOR60128.1"/>
    <property type="molecule type" value="Genomic_DNA"/>
</dbReference>